<dbReference type="SUPFAM" id="SSF49764">
    <property type="entry name" value="HSP20-like chaperones"/>
    <property type="match status" value="1"/>
</dbReference>
<dbReference type="InterPro" id="IPR031107">
    <property type="entry name" value="Small_HSP"/>
</dbReference>
<dbReference type="EMBL" id="WAGX01000005">
    <property type="protein sequence ID" value="KAB1438361.1"/>
    <property type="molecule type" value="Genomic_DNA"/>
</dbReference>
<proteinExistence type="inferred from homology"/>
<dbReference type="Proteomes" id="UP000461768">
    <property type="component" value="Unassembled WGS sequence"/>
</dbReference>
<sequence>MLLANRVNNLFDEMFKDPFFRTPSSWMEHSNLMKTDVLEKDGSYLIDVELPGYAKEEVVAELKDGYLTVSAKRNENKDEKDEAGNYIRRERYTGSCKRSFYIGNGVKQEDIKAAFKDGILHLSIPKQNVGIEEKKSYIAIE</sequence>
<evidence type="ECO:0000256" key="2">
    <source>
        <dbReference type="RuleBase" id="RU003616"/>
    </source>
</evidence>
<dbReference type="RefSeq" id="WP_151145681.1">
    <property type="nucleotide sequence ID" value="NZ_WAGX01000005.1"/>
</dbReference>
<dbReference type="Gene3D" id="2.60.40.790">
    <property type="match status" value="1"/>
</dbReference>
<organism evidence="4 5">
    <name type="scientific">Candidatus Galacturonatibacter soehngenii</name>
    <dbReference type="NCBI Taxonomy" id="2307010"/>
    <lineage>
        <taxon>Bacteria</taxon>
        <taxon>Bacillati</taxon>
        <taxon>Bacillota</taxon>
        <taxon>Clostridia</taxon>
        <taxon>Lachnospirales</taxon>
        <taxon>Lachnospiraceae</taxon>
        <taxon>Candidatus Galacturonatibacter</taxon>
    </lineage>
</organism>
<dbReference type="Pfam" id="PF00011">
    <property type="entry name" value="HSP20"/>
    <property type="match status" value="1"/>
</dbReference>
<dbReference type="CDD" id="cd06471">
    <property type="entry name" value="ACD_LpsHSP_like"/>
    <property type="match status" value="1"/>
</dbReference>
<dbReference type="PROSITE" id="PS01031">
    <property type="entry name" value="SHSP"/>
    <property type="match status" value="1"/>
</dbReference>
<feature type="domain" description="SHSP" evidence="3">
    <location>
        <begin position="26"/>
        <end position="141"/>
    </location>
</feature>
<evidence type="ECO:0000259" key="3">
    <source>
        <dbReference type="PROSITE" id="PS01031"/>
    </source>
</evidence>
<dbReference type="AlphaFoldDB" id="A0A7V7QLC9"/>
<accession>A0A7V7QLC9</accession>
<keyword evidence="5" id="KW-1185">Reference proteome</keyword>
<dbReference type="PANTHER" id="PTHR11527">
    <property type="entry name" value="HEAT-SHOCK PROTEIN 20 FAMILY MEMBER"/>
    <property type="match status" value="1"/>
</dbReference>
<reference evidence="4 5" key="1">
    <citation type="submission" date="2019-09" db="EMBL/GenBank/DDBJ databases">
        <authorList>
            <person name="Valk L.C."/>
        </authorList>
    </citation>
    <scope>NUCLEOTIDE SEQUENCE [LARGE SCALE GENOMIC DNA]</scope>
    <source>
        <strain evidence="4">GalUA</strain>
    </source>
</reference>
<dbReference type="InterPro" id="IPR008978">
    <property type="entry name" value="HSP20-like_chaperone"/>
</dbReference>
<name>A0A7V7QLC9_9FIRM</name>
<evidence type="ECO:0000313" key="4">
    <source>
        <dbReference type="EMBL" id="KAB1438361.1"/>
    </source>
</evidence>
<evidence type="ECO:0000256" key="1">
    <source>
        <dbReference type="PROSITE-ProRule" id="PRU00285"/>
    </source>
</evidence>
<comment type="caution">
    <text evidence="4">The sequence shown here is derived from an EMBL/GenBank/DDBJ whole genome shotgun (WGS) entry which is preliminary data.</text>
</comment>
<reference evidence="4 5" key="2">
    <citation type="submission" date="2020-02" db="EMBL/GenBank/DDBJ databases">
        <title>Candidatus Galacturonibacter soehngenii shows hetero-acetogenic catabolism of galacturonic acid but lacks a canonical carbon monoxide dehydrogenase/acetyl-CoA synthase complex.</title>
        <authorList>
            <person name="Diender M."/>
            <person name="Stouten G.R."/>
            <person name="Petersen J.F."/>
            <person name="Nielsen P.H."/>
            <person name="Dueholm M.S."/>
            <person name="Pronk J.T."/>
            <person name="Van Loosdrecht M.C.M."/>
        </authorList>
    </citation>
    <scope>NUCLEOTIDE SEQUENCE [LARGE SCALE GENOMIC DNA]</scope>
    <source>
        <strain evidence="4">GalUA</strain>
    </source>
</reference>
<dbReference type="InterPro" id="IPR002068">
    <property type="entry name" value="A-crystallin/Hsp20_dom"/>
</dbReference>
<gene>
    <name evidence="4" type="ORF">F7O84_12505</name>
</gene>
<comment type="similarity">
    <text evidence="1 2">Belongs to the small heat shock protein (HSP20) family.</text>
</comment>
<protein>
    <submittedName>
        <fullName evidence="4">Hsp20/alpha crystallin family protein</fullName>
    </submittedName>
</protein>
<evidence type="ECO:0000313" key="5">
    <source>
        <dbReference type="Proteomes" id="UP000461768"/>
    </source>
</evidence>
<dbReference type="OrthoDB" id="9811615at2"/>